<dbReference type="AlphaFoldDB" id="A0A2U4F7K8"/>
<dbReference type="EMBL" id="ALNZ01000025">
    <property type="protein sequence ID" value="EKV57200.1"/>
    <property type="molecule type" value="Genomic_DNA"/>
</dbReference>
<dbReference type="STRING" id="1289135.A966_07020"/>
<organism evidence="1 2">
    <name type="scientific">Brachyspira hampsonii 30446</name>
    <dbReference type="NCBI Taxonomy" id="1289135"/>
    <lineage>
        <taxon>Bacteria</taxon>
        <taxon>Pseudomonadati</taxon>
        <taxon>Spirochaetota</taxon>
        <taxon>Spirochaetia</taxon>
        <taxon>Brachyspirales</taxon>
        <taxon>Brachyspiraceae</taxon>
        <taxon>Brachyspira</taxon>
    </lineage>
</organism>
<name>A0A2U4F7K8_9SPIR</name>
<evidence type="ECO:0000313" key="2">
    <source>
        <dbReference type="Proteomes" id="UP000011663"/>
    </source>
</evidence>
<proteinExistence type="predicted"/>
<evidence type="ECO:0000313" key="1">
    <source>
        <dbReference type="EMBL" id="EKV57200.1"/>
    </source>
</evidence>
<dbReference type="GeneID" id="66489194"/>
<reference evidence="1 2" key="1">
    <citation type="submission" date="2012-07" db="EMBL/GenBank/DDBJ databases">
        <title>Genome sequence of Brachyspira sp. 30446, isolated from a pig with mucohaemorrhagic colitis.</title>
        <authorList>
            <person name="Rubin J.E."/>
            <person name="Fernando C."/>
            <person name="Harding J.C.S."/>
            <person name="Hill J.E."/>
        </authorList>
    </citation>
    <scope>NUCLEOTIDE SEQUENCE [LARGE SCALE GENOMIC DNA]</scope>
    <source>
        <strain evidence="1 2">30446</strain>
    </source>
</reference>
<sequence>MTNKKIKNLQNTKTALAEHKLDDGTIVKLNPTVTRIILFDNKNKVN</sequence>
<accession>A0A2U4F7K8</accession>
<gene>
    <name evidence="1" type="ORF">A966_07020</name>
</gene>
<protein>
    <submittedName>
        <fullName evidence="1">Uncharacterized protein</fullName>
    </submittedName>
</protein>
<comment type="caution">
    <text evidence="1">The sequence shown here is derived from an EMBL/GenBank/DDBJ whole genome shotgun (WGS) entry which is preliminary data.</text>
</comment>
<dbReference type="RefSeq" id="WP_008723802.1">
    <property type="nucleotide sequence ID" value="NZ_JH994111.1"/>
</dbReference>
<dbReference type="Proteomes" id="UP000011663">
    <property type="component" value="Unassembled WGS sequence"/>
</dbReference>